<dbReference type="EMBL" id="CYRX01000031">
    <property type="protein sequence ID" value="CUH61244.1"/>
    <property type="molecule type" value="Genomic_DNA"/>
</dbReference>
<reference evidence="6 7" key="1">
    <citation type="submission" date="2015-09" db="EMBL/GenBank/DDBJ databases">
        <authorList>
            <consortium name="Swine Surveillance"/>
        </authorList>
    </citation>
    <scope>NUCLEOTIDE SEQUENCE [LARGE SCALE GENOMIC DNA]</scope>
    <source>
        <strain evidence="6 7">CECT 5294</strain>
    </source>
</reference>
<dbReference type="RefSeq" id="WP_058124034.1">
    <property type="nucleotide sequence ID" value="NZ_CYRX01000031.1"/>
</dbReference>
<proteinExistence type="inferred from homology"/>
<dbReference type="InterPro" id="IPR000847">
    <property type="entry name" value="LysR_HTH_N"/>
</dbReference>
<dbReference type="InterPro" id="IPR036388">
    <property type="entry name" value="WH-like_DNA-bd_sf"/>
</dbReference>
<keyword evidence="2" id="KW-0805">Transcription regulation</keyword>
<accession>A0A0P1F166</accession>
<feature type="domain" description="HTH lysR-type" evidence="5">
    <location>
        <begin position="5"/>
        <end position="62"/>
    </location>
</feature>
<keyword evidence="4" id="KW-0804">Transcription</keyword>
<evidence type="ECO:0000256" key="3">
    <source>
        <dbReference type="ARBA" id="ARBA00023125"/>
    </source>
</evidence>
<dbReference type="InterPro" id="IPR036390">
    <property type="entry name" value="WH_DNA-bd_sf"/>
</dbReference>
<evidence type="ECO:0000256" key="2">
    <source>
        <dbReference type="ARBA" id="ARBA00023015"/>
    </source>
</evidence>
<evidence type="ECO:0000313" key="7">
    <source>
        <dbReference type="Proteomes" id="UP000051298"/>
    </source>
</evidence>
<dbReference type="PRINTS" id="PR00039">
    <property type="entry name" value="HTHLYSR"/>
</dbReference>
<evidence type="ECO:0000259" key="5">
    <source>
        <dbReference type="PROSITE" id="PS50931"/>
    </source>
</evidence>
<evidence type="ECO:0000256" key="4">
    <source>
        <dbReference type="ARBA" id="ARBA00023163"/>
    </source>
</evidence>
<dbReference type="PANTHER" id="PTHR30579">
    <property type="entry name" value="TRANSCRIPTIONAL REGULATOR"/>
    <property type="match status" value="1"/>
</dbReference>
<dbReference type="Pfam" id="PF00126">
    <property type="entry name" value="HTH_1"/>
    <property type="match status" value="1"/>
</dbReference>
<dbReference type="InterPro" id="IPR050176">
    <property type="entry name" value="LTTR"/>
</dbReference>
<keyword evidence="3" id="KW-0238">DNA-binding</keyword>
<protein>
    <submittedName>
        <fullName evidence="6">HTH-type transcriptional regulator YofA</fullName>
    </submittedName>
</protein>
<gene>
    <name evidence="6" type="primary">yofA</name>
    <name evidence="6" type="ORF">THS5294_02547</name>
</gene>
<dbReference type="FunFam" id="1.10.10.10:FF:000001">
    <property type="entry name" value="LysR family transcriptional regulator"/>
    <property type="match status" value="1"/>
</dbReference>
<organism evidence="6 7">
    <name type="scientific">Thalassobacter stenotrophicus</name>
    <dbReference type="NCBI Taxonomy" id="266809"/>
    <lineage>
        <taxon>Bacteria</taxon>
        <taxon>Pseudomonadati</taxon>
        <taxon>Pseudomonadota</taxon>
        <taxon>Alphaproteobacteria</taxon>
        <taxon>Rhodobacterales</taxon>
        <taxon>Roseobacteraceae</taxon>
        <taxon>Thalassobacter</taxon>
    </lineage>
</organism>
<dbReference type="Gene3D" id="1.10.10.10">
    <property type="entry name" value="Winged helix-like DNA-binding domain superfamily/Winged helix DNA-binding domain"/>
    <property type="match status" value="1"/>
</dbReference>
<dbReference type="Gene3D" id="3.40.190.10">
    <property type="entry name" value="Periplasmic binding protein-like II"/>
    <property type="match status" value="2"/>
</dbReference>
<dbReference type="Pfam" id="PF03466">
    <property type="entry name" value="LysR_substrate"/>
    <property type="match status" value="1"/>
</dbReference>
<dbReference type="SUPFAM" id="SSF53850">
    <property type="entry name" value="Periplasmic binding protein-like II"/>
    <property type="match status" value="1"/>
</dbReference>
<name>A0A0P1F166_9RHOB</name>
<dbReference type="STRING" id="266809.PM03_12700"/>
<comment type="similarity">
    <text evidence="1">Belongs to the LysR transcriptional regulatory family.</text>
</comment>
<dbReference type="InterPro" id="IPR005119">
    <property type="entry name" value="LysR_subst-bd"/>
</dbReference>
<evidence type="ECO:0000256" key="1">
    <source>
        <dbReference type="ARBA" id="ARBA00009437"/>
    </source>
</evidence>
<dbReference type="Proteomes" id="UP000051298">
    <property type="component" value="Unassembled WGS sequence"/>
</dbReference>
<dbReference type="AlphaFoldDB" id="A0A0P1F166"/>
<dbReference type="GO" id="GO:0003700">
    <property type="term" value="F:DNA-binding transcription factor activity"/>
    <property type="evidence" value="ECO:0007669"/>
    <property type="project" value="InterPro"/>
</dbReference>
<dbReference type="PANTHER" id="PTHR30579:SF7">
    <property type="entry name" value="HTH-TYPE TRANSCRIPTIONAL REGULATOR LRHA-RELATED"/>
    <property type="match status" value="1"/>
</dbReference>
<dbReference type="PROSITE" id="PS50931">
    <property type="entry name" value="HTH_LYSR"/>
    <property type="match status" value="1"/>
</dbReference>
<evidence type="ECO:0000313" key="6">
    <source>
        <dbReference type="EMBL" id="CUH61244.1"/>
    </source>
</evidence>
<dbReference type="eggNOG" id="COG0583">
    <property type="taxonomic scope" value="Bacteria"/>
</dbReference>
<dbReference type="SUPFAM" id="SSF46785">
    <property type="entry name" value="Winged helix' DNA-binding domain"/>
    <property type="match status" value="1"/>
</dbReference>
<sequence>MPRNLDTTALRAFAAVAETGGVTRAASMLNLTQSAVSMQLKRLEVALDVTLLDRAGRGVALTAEGEQLLSYARRILALNDEAVDKMTAEEFEGEIRLGVPHDIVPRAIPQVLRAFAVEFPRMKVQLTTSWTLDLLEQLESGACDVILTTEQGKGARGESLVTVPITWVGAPDGAAWRHRPLPLAFEDNCIFKGQVVEALDRAGIPWVNAVSTKSIRAVEAILAADIGVHALLLGTAPEGVAPISHGGVLPELADYNINMYVRRGFDGPAAEGMKQLLRTIYPDVMGSSAPRPSRLSAAS</sequence>
<dbReference type="GO" id="GO:0003677">
    <property type="term" value="F:DNA binding"/>
    <property type="evidence" value="ECO:0007669"/>
    <property type="project" value="UniProtKB-KW"/>
</dbReference>